<reference evidence="1" key="1">
    <citation type="submission" date="2023-07" db="EMBL/GenBank/DDBJ databases">
        <title>Sequencing the genomes of 1000 actinobacteria strains.</title>
        <authorList>
            <person name="Klenk H.-P."/>
        </authorList>
    </citation>
    <scope>NUCLEOTIDE SEQUENCE</scope>
    <source>
        <strain evidence="1">DSM 44707</strain>
    </source>
</reference>
<protein>
    <submittedName>
        <fullName evidence="1">Uncharacterized protein</fullName>
    </submittedName>
</protein>
<comment type="caution">
    <text evidence="1">The sequence shown here is derived from an EMBL/GenBank/DDBJ whole genome shotgun (WGS) entry which is preliminary data.</text>
</comment>
<accession>A0AAE4CAK2</accession>
<evidence type="ECO:0000313" key="1">
    <source>
        <dbReference type="EMBL" id="MDR7277676.1"/>
    </source>
</evidence>
<sequence>MATPASPALAAGCRSAPFSASLYGADPFMALDHVIAKAYPSATSSYVSTSQCPRGISVKNIGAGDMSGAPFHVCVNFISGGGCKWTRANPGQWAYVATDVPRGTRFRIQILWNPGVYYSFKAVADF</sequence>
<evidence type="ECO:0000313" key="2">
    <source>
        <dbReference type="Proteomes" id="UP001183643"/>
    </source>
</evidence>
<organism evidence="1 2">
    <name type="scientific">Catenuloplanes atrovinosus</name>
    <dbReference type="NCBI Taxonomy" id="137266"/>
    <lineage>
        <taxon>Bacteria</taxon>
        <taxon>Bacillati</taxon>
        <taxon>Actinomycetota</taxon>
        <taxon>Actinomycetes</taxon>
        <taxon>Micromonosporales</taxon>
        <taxon>Micromonosporaceae</taxon>
        <taxon>Catenuloplanes</taxon>
    </lineage>
</organism>
<dbReference type="Proteomes" id="UP001183643">
    <property type="component" value="Unassembled WGS sequence"/>
</dbReference>
<dbReference type="RefSeq" id="WP_310370115.1">
    <property type="nucleotide sequence ID" value="NZ_JAVDYB010000001.1"/>
</dbReference>
<name>A0AAE4CAK2_9ACTN</name>
<keyword evidence="2" id="KW-1185">Reference proteome</keyword>
<dbReference type="EMBL" id="JAVDYB010000001">
    <property type="protein sequence ID" value="MDR7277676.1"/>
    <property type="molecule type" value="Genomic_DNA"/>
</dbReference>
<gene>
    <name evidence="1" type="ORF">J2S41_004454</name>
</gene>
<dbReference type="AlphaFoldDB" id="A0AAE4CAK2"/>
<proteinExistence type="predicted"/>